<proteinExistence type="predicted"/>
<feature type="compositionally biased region" description="Basic residues" evidence="1">
    <location>
        <begin position="682"/>
        <end position="691"/>
    </location>
</feature>
<keyword evidence="3" id="KW-1185">Reference proteome</keyword>
<sequence length="691" mass="75764">MIRQAELWKKTMLSAHNRPMTSPAAPSPMLSPREHMVLNSLKGPWSQRAAMWHQQMLRARLVQWCQRNLERERLQYEIMRAMQAKGGNPYSVVQPHGQIPHMMVPGFNGMPQQNGIWNQGGNPYSGPQQNIPGPAVVALVHQLSNGHQSRDPQGTHPFAGVSQRPIVQGPGNPYNHVRPFLEPQGRPLPPSYGGPQDRGMRGPLARTPWDLDPFQQNPALLADPRTRAALEKERRLVALAFYQYMMNQQRANDVTRRPSMSGGGYPSPIPPPPVRGIDLPGPIPQNDRAMAGDGLDYNTGHDDQFQSGPGQDTDVTEPQSPAVSMVNDAPMQPNPQGPQMPMAGGPGAMPNGLGEPEAPSQEEIAKMEACRGQLEPEMDTCLDSYKLTLEQFMNPDYMTLARDVCESSASVGQCIMRQDKACGEGTQILITRKMINSVLQMMGMVCQQIMARGDTPMPQPPMGGPSPGGMVPPSLESTNQPLPASSETTDEMPQPDSTEDTEIPALPPTEKPENPKFHPTESKVKSKPTDAPHAAAHSEGPKNQGHDAAHPVSHDGRLAILGYPAWVVITLGVLLVLVLFMSVLLCCVCVRRRRRQKSLAINKEIDKLPEPLDSGKLAAIGIPPPMYTTTPVHQTQDDLTLPPLDLAEEEESEAGALPEKKPQLEEDADDESDDKSGDEKKDKKKEKKEKK</sequence>
<feature type="region of interest" description="Disordered" evidence="1">
    <location>
        <begin position="623"/>
        <end position="691"/>
    </location>
</feature>
<keyword evidence="2" id="KW-1133">Transmembrane helix</keyword>
<feature type="transmembrane region" description="Helical" evidence="2">
    <location>
        <begin position="563"/>
        <end position="590"/>
    </location>
</feature>
<feature type="region of interest" description="Disordered" evidence="1">
    <location>
        <begin position="252"/>
        <end position="344"/>
    </location>
</feature>
<feature type="region of interest" description="Disordered" evidence="1">
    <location>
        <begin position="144"/>
        <end position="198"/>
    </location>
</feature>
<evidence type="ECO:0000313" key="3">
    <source>
        <dbReference type="Proteomes" id="UP000694888"/>
    </source>
</evidence>
<organism evidence="3 4">
    <name type="scientific">Aplysia californica</name>
    <name type="common">California sea hare</name>
    <dbReference type="NCBI Taxonomy" id="6500"/>
    <lineage>
        <taxon>Eukaryota</taxon>
        <taxon>Metazoa</taxon>
        <taxon>Spiralia</taxon>
        <taxon>Lophotrochozoa</taxon>
        <taxon>Mollusca</taxon>
        <taxon>Gastropoda</taxon>
        <taxon>Heterobranchia</taxon>
        <taxon>Euthyneura</taxon>
        <taxon>Tectipleura</taxon>
        <taxon>Aplysiida</taxon>
        <taxon>Aplysioidea</taxon>
        <taxon>Aplysiidae</taxon>
        <taxon>Aplysia</taxon>
    </lineage>
</organism>
<keyword evidence="2" id="KW-0812">Transmembrane</keyword>
<gene>
    <name evidence="4" type="primary">LOC101854116</name>
</gene>
<dbReference type="Proteomes" id="UP000694888">
    <property type="component" value="Unplaced"/>
</dbReference>
<protein>
    <submittedName>
        <fullName evidence="4">Uncharacterized protein LOC101854116</fullName>
    </submittedName>
</protein>
<feature type="region of interest" description="Disordered" evidence="1">
    <location>
        <begin position="452"/>
        <end position="551"/>
    </location>
</feature>
<dbReference type="RefSeq" id="XP_012942827.1">
    <property type="nucleotide sequence ID" value="XM_013087373.2"/>
</dbReference>
<evidence type="ECO:0000256" key="2">
    <source>
        <dbReference type="SAM" id="Phobius"/>
    </source>
</evidence>
<feature type="compositionally biased region" description="Polar residues" evidence="1">
    <location>
        <begin position="475"/>
        <end position="487"/>
    </location>
</feature>
<reference evidence="4" key="1">
    <citation type="submission" date="2025-08" db="UniProtKB">
        <authorList>
            <consortium name="RefSeq"/>
        </authorList>
    </citation>
    <scope>IDENTIFICATION</scope>
</reference>
<accession>A0ABM1A8F9</accession>
<dbReference type="GeneID" id="101854116"/>
<name>A0ABM1A8F9_APLCA</name>
<evidence type="ECO:0000313" key="4">
    <source>
        <dbReference type="RefSeq" id="XP_012942827.1"/>
    </source>
</evidence>
<evidence type="ECO:0000256" key="1">
    <source>
        <dbReference type="SAM" id="MobiDB-lite"/>
    </source>
</evidence>
<feature type="compositionally biased region" description="Basic and acidic residues" evidence="1">
    <location>
        <begin position="510"/>
        <end position="530"/>
    </location>
</feature>
<keyword evidence="2" id="KW-0472">Membrane</keyword>